<dbReference type="GeneID" id="108434822"/>
<reference evidence="10 11" key="1">
    <citation type="submission" date="2020-10" db="EMBL/GenBank/DDBJ databases">
        <title>Pygocentrus nattereri (red-bellied piranha) genome, fPygNat1, primary haplotype.</title>
        <authorList>
            <person name="Myers G."/>
            <person name="Meyer A."/>
            <person name="Karagic N."/>
            <person name="Pippel M."/>
            <person name="Winkler S."/>
            <person name="Tracey A."/>
            <person name="Wood J."/>
            <person name="Formenti G."/>
            <person name="Howe K."/>
            <person name="Fedrigo O."/>
            <person name="Jarvis E.D."/>
        </authorList>
    </citation>
    <scope>NUCLEOTIDE SEQUENCE [LARGE SCALE GENOMIC DNA]</scope>
</reference>
<reference evidence="10" key="3">
    <citation type="submission" date="2025-09" db="UniProtKB">
        <authorList>
            <consortium name="Ensembl"/>
        </authorList>
    </citation>
    <scope>IDENTIFICATION</scope>
</reference>
<dbReference type="PIRSF" id="PIRSF016502">
    <property type="entry name" value="Urea_transporter"/>
    <property type="match status" value="1"/>
</dbReference>
<evidence type="ECO:0000256" key="5">
    <source>
        <dbReference type="ARBA" id="ARBA00022989"/>
    </source>
</evidence>
<dbReference type="GO" id="GO:0015204">
    <property type="term" value="F:urea transmembrane transporter activity"/>
    <property type="evidence" value="ECO:0007669"/>
    <property type="project" value="InterPro"/>
</dbReference>
<dbReference type="OMA" id="MAPEHNL"/>
<evidence type="ECO:0000256" key="9">
    <source>
        <dbReference type="SAM" id="Phobius"/>
    </source>
</evidence>
<keyword evidence="8" id="KW-0813">Transport</keyword>
<proteinExistence type="inferred from homology"/>
<dbReference type="FunFam" id="1.10.3430.10:FF:000019">
    <property type="entry name" value="Urea transporter"/>
    <property type="match status" value="1"/>
</dbReference>
<organism evidence="10 11">
    <name type="scientific">Pygocentrus nattereri</name>
    <name type="common">Red-bellied piranha</name>
    <dbReference type="NCBI Taxonomy" id="42514"/>
    <lineage>
        <taxon>Eukaryota</taxon>
        <taxon>Metazoa</taxon>
        <taxon>Chordata</taxon>
        <taxon>Craniata</taxon>
        <taxon>Vertebrata</taxon>
        <taxon>Euteleostomi</taxon>
        <taxon>Actinopterygii</taxon>
        <taxon>Neopterygii</taxon>
        <taxon>Teleostei</taxon>
        <taxon>Ostariophysi</taxon>
        <taxon>Characiformes</taxon>
        <taxon>Characoidei</taxon>
        <taxon>Pygocentrus</taxon>
    </lineage>
</organism>
<reference evidence="10" key="2">
    <citation type="submission" date="2025-08" db="UniProtKB">
        <authorList>
            <consortium name="Ensembl"/>
        </authorList>
    </citation>
    <scope>IDENTIFICATION</scope>
</reference>
<feature type="transmembrane region" description="Helical" evidence="9">
    <location>
        <begin position="132"/>
        <end position="152"/>
    </location>
</feature>
<evidence type="ECO:0000256" key="8">
    <source>
        <dbReference type="PIRNR" id="PIRNR016502"/>
    </source>
</evidence>
<feature type="transmembrane region" description="Helical" evidence="9">
    <location>
        <begin position="297"/>
        <end position="318"/>
    </location>
</feature>
<keyword evidence="3 8" id="KW-1003">Cell membrane</keyword>
<keyword evidence="5 9" id="KW-1133">Transmembrane helix</keyword>
<dbReference type="Ensembl" id="ENSPNAT00000000927.2">
    <property type="protein sequence ID" value="ENSPNAP00000028063.1"/>
    <property type="gene ID" value="ENSPNAG00000002874.2"/>
</dbReference>
<dbReference type="PANTHER" id="PTHR10464">
    <property type="entry name" value="UREA TRANSPORTER"/>
    <property type="match status" value="1"/>
</dbReference>
<dbReference type="RefSeq" id="XP_017565717.1">
    <property type="nucleotide sequence ID" value="XM_017710228.1"/>
</dbReference>
<dbReference type="GeneTree" id="ENSGT00390000018729"/>
<keyword evidence="11" id="KW-1185">Reference proteome</keyword>
<dbReference type="Pfam" id="PF03253">
    <property type="entry name" value="UT"/>
    <property type="match status" value="1"/>
</dbReference>
<dbReference type="InterPro" id="IPR029020">
    <property type="entry name" value="Ammonium/urea_transptr"/>
</dbReference>
<dbReference type="Proteomes" id="UP001501920">
    <property type="component" value="Chromosome 2"/>
</dbReference>
<sequence>MSPEEKSSKRSEGLRQRLLHKLLYCTGDMQHLHTLMQDQPLSVQLLEWSLRGVSSVIMVDNPVSGALILIALTLSSPWQAVLGSVGLFASTVTAIIIGYERVEMSRGQYGYNGMLVALLIGVFSAAGDWYWWLLLPACLAGATTTFVSSGLAPVLDRWDLPVSVFPFNTVLLLYLSCTGTSNPYYPNYPAQPLGAPLINNNTQLHMPKLLKGVVLGVGQIYACDVLGPTVLILGAVLLFSPIMALHALLGSGIGTLAGLSVSVRQDALYSGLTGFNGALGCMAVGGLLFTLNWRTHVFAIICAFLSSYADIAFSNVLANMGLPSSSWAATLTVILMLLVTGRALSSYRIQSRQNSPEQYLQTPSQWTENNISSNLV</sequence>
<evidence type="ECO:0000256" key="7">
    <source>
        <dbReference type="ARBA" id="ARBA00033993"/>
    </source>
</evidence>
<evidence type="ECO:0000256" key="3">
    <source>
        <dbReference type="ARBA" id="ARBA00022475"/>
    </source>
</evidence>
<evidence type="ECO:0000256" key="1">
    <source>
        <dbReference type="ARBA" id="ARBA00004651"/>
    </source>
</evidence>
<protein>
    <recommendedName>
        <fullName evidence="8">Urea transporter</fullName>
    </recommendedName>
</protein>
<dbReference type="Gene3D" id="1.10.3430.10">
    <property type="entry name" value="Ammonium transporter AmtB like domains"/>
    <property type="match status" value="1"/>
</dbReference>
<feature type="transmembrane region" description="Helical" evidence="9">
    <location>
        <begin position="230"/>
        <end position="249"/>
    </location>
</feature>
<evidence type="ECO:0000256" key="4">
    <source>
        <dbReference type="ARBA" id="ARBA00022692"/>
    </source>
</evidence>
<feature type="transmembrane region" description="Helical" evidence="9">
    <location>
        <begin position="324"/>
        <end position="344"/>
    </location>
</feature>
<evidence type="ECO:0000256" key="2">
    <source>
        <dbReference type="ARBA" id="ARBA00005914"/>
    </source>
</evidence>
<feature type="transmembrane region" description="Helical" evidence="9">
    <location>
        <begin position="78"/>
        <end position="97"/>
    </location>
</feature>
<evidence type="ECO:0000313" key="11">
    <source>
        <dbReference type="Proteomes" id="UP001501920"/>
    </source>
</evidence>
<name>A0A3B4DX51_PYGNA</name>
<dbReference type="PANTHER" id="PTHR10464:SF9">
    <property type="entry name" value="UREA TRANSPORTER"/>
    <property type="match status" value="1"/>
</dbReference>
<dbReference type="AlphaFoldDB" id="A0A3B4DX51"/>
<keyword evidence="6 8" id="KW-0472">Membrane</keyword>
<dbReference type="InterPro" id="IPR004937">
    <property type="entry name" value="Urea_transporter"/>
</dbReference>
<feature type="transmembrane region" description="Helical" evidence="9">
    <location>
        <begin position="52"/>
        <end position="72"/>
    </location>
</feature>
<keyword evidence="4 9" id="KW-0812">Transmembrane</keyword>
<comment type="catalytic activity">
    <reaction evidence="7">
        <text>urea(in) = urea(out)</text>
        <dbReference type="Rhea" id="RHEA:32799"/>
        <dbReference type="ChEBI" id="CHEBI:16199"/>
    </reaction>
</comment>
<dbReference type="OrthoDB" id="426293at2759"/>
<evidence type="ECO:0000313" key="10">
    <source>
        <dbReference type="Ensembl" id="ENSPNAP00000028063.1"/>
    </source>
</evidence>
<comment type="subcellular location">
    <subcellularLocation>
        <location evidence="1">Cell membrane</location>
        <topology evidence="1">Multi-pass membrane protein</topology>
    </subcellularLocation>
</comment>
<dbReference type="GO" id="GO:0005886">
    <property type="term" value="C:plasma membrane"/>
    <property type="evidence" value="ECO:0007669"/>
    <property type="project" value="UniProtKB-SubCell"/>
</dbReference>
<accession>A0A3B4DX51</accession>
<evidence type="ECO:0000256" key="6">
    <source>
        <dbReference type="ARBA" id="ARBA00023136"/>
    </source>
</evidence>
<feature type="transmembrane region" description="Helical" evidence="9">
    <location>
        <begin position="269"/>
        <end position="290"/>
    </location>
</feature>
<comment type="similarity">
    <text evidence="2 8">Belongs to the urea transporter family.</text>
</comment>
<feature type="transmembrane region" description="Helical" evidence="9">
    <location>
        <begin position="109"/>
        <end position="126"/>
    </location>
</feature>
<dbReference type="STRING" id="42514.ENSPNAP00000028063"/>